<dbReference type="InterPro" id="IPR002160">
    <property type="entry name" value="Prot_inh_Kunz-lg"/>
</dbReference>
<dbReference type="InterPro" id="IPR011065">
    <property type="entry name" value="Kunitz_inhibitor_STI-like_sf"/>
</dbReference>
<dbReference type="AlphaFoldDB" id="A0A0B2SM78"/>
<dbReference type="Proteomes" id="UP000289340">
    <property type="component" value="Chromosome 19"/>
</dbReference>
<sequence length="104" mass="11795">MWRFGQVDAATGQRFVTTGGVQGNPGAGTIDNWFKIERFESAYKIVYCPTVCESCEVECKDVGIFLDDDRNTRFVFISRLESSFREHVVSRGIPISNLVHFLLL</sequence>
<dbReference type="PANTHER" id="PTHR33107:SF78">
    <property type="entry name" value="NODULE CYSTEINE-RICH (NCR) SECRETED PEPTIDE"/>
    <property type="match status" value="1"/>
</dbReference>
<evidence type="ECO:0000313" key="1">
    <source>
        <dbReference type="EMBL" id="KHN45554.1"/>
    </source>
</evidence>
<evidence type="ECO:0000313" key="3">
    <source>
        <dbReference type="Proteomes" id="UP000289340"/>
    </source>
</evidence>
<proteinExistence type="predicted"/>
<gene>
    <name evidence="2" type="ORF">D0Y65_050856</name>
    <name evidence="1" type="ORF">glysoja_038732</name>
</gene>
<evidence type="ECO:0000313" key="2">
    <source>
        <dbReference type="EMBL" id="RZB46979.1"/>
    </source>
</evidence>
<dbReference type="Pfam" id="PF00197">
    <property type="entry name" value="Kunitz_legume"/>
    <property type="match status" value="1"/>
</dbReference>
<dbReference type="SUPFAM" id="SSF50386">
    <property type="entry name" value="STI-like"/>
    <property type="match status" value="1"/>
</dbReference>
<dbReference type="Gene3D" id="2.80.10.50">
    <property type="match status" value="1"/>
</dbReference>
<protein>
    <submittedName>
        <fullName evidence="2">Kunitz trypsin inhibitor 2</fullName>
    </submittedName>
    <submittedName>
        <fullName evidence="1">Miraculin</fullName>
    </submittedName>
</protein>
<dbReference type="EMBL" id="QZWG01000019">
    <property type="protein sequence ID" value="RZB46979.1"/>
    <property type="molecule type" value="Genomic_DNA"/>
</dbReference>
<name>A0A0B2SM78_GLYSO</name>
<reference evidence="1" key="1">
    <citation type="submission" date="2014-07" db="EMBL/GenBank/DDBJ databases">
        <title>Identification of a novel salt tolerance gene in wild soybean by whole-genome sequencing.</title>
        <authorList>
            <person name="Lam H.-M."/>
            <person name="Qi X."/>
            <person name="Li M.-W."/>
            <person name="Liu X."/>
            <person name="Xie M."/>
            <person name="Ni M."/>
            <person name="Xu X."/>
        </authorList>
    </citation>
    <scope>NUCLEOTIDE SEQUENCE [LARGE SCALE GENOMIC DNA]</scope>
    <source>
        <tissue evidence="1">Root</tissue>
    </source>
</reference>
<keyword evidence="3" id="KW-1185">Reference proteome</keyword>
<dbReference type="PANTHER" id="PTHR33107">
    <property type="entry name" value="KUNITZ TRYPSIN INHIBITOR 2"/>
    <property type="match status" value="1"/>
</dbReference>
<dbReference type="GO" id="GO:0004866">
    <property type="term" value="F:endopeptidase inhibitor activity"/>
    <property type="evidence" value="ECO:0007669"/>
    <property type="project" value="InterPro"/>
</dbReference>
<reference evidence="2 3" key="2">
    <citation type="submission" date="2018-09" db="EMBL/GenBank/DDBJ databases">
        <title>A high-quality reference genome of wild soybean provides a powerful tool to mine soybean genomes.</title>
        <authorList>
            <person name="Xie M."/>
            <person name="Chung C.Y.L."/>
            <person name="Li M.-W."/>
            <person name="Wong F.-L."/>
            <person name="Chan T.-F."/>
            <person name="Lam H.-M."/>
        </authorList>
    </citation>
    <scope>NUCLEOTIDE SEQUENCE [LARGE SCALE GENOMIC DNA]</scope>
    <source>
        <strain evidence="3">cv. W05</strain>
        <tissue evidence="2">Hypocotyl of etiolated seedlings</tissue>
    </source>
</reference>
<organism evidence="1">
    <name type="scientific">Glycine soja</name>
    <name type="common">Wild soybean</name>
    <dbReference type="NCBI Taxonomy" id="3848"/>
    <lineage>
        <taxon>Eukaryota</taxon>
        <taxon>Viridiplantae</taxon>
        <taxon>Streptophyta</taxon>
        <taxon>Embryophyta</taxon>
        <taxon>Tracheophyta</taxon>
        <taxon>Spermatophyta</taxon>
        <taxon>Magnoliopsida</taxon>
        <taxon>eudicotyledons</taxon>
        <taxon>Gunneridae</taxon>
        <taxon>Pentapetalae</taxon>
        <taxon>rosids</taxon>
        <taxon>fabids</taxon>
        <taxon>Fabales</taxon>
        <taxon>Fabaceae</taxon>
        <taxon>Papilionoideae</taxon>
        <taxon>50 kb inversion clade</taxon>
        <taxon>NPAAA clade</taxon>
        <taxon>indigoferoid/millettioid clade</taxon>
        <taxon>Phaseoleae</taxon>
        <taxon>Glycine</taxon>
        <taxon>Glycine subgen. Soja</taxon>
    </lineage>
</organism>
<dbReference type="Proteomes" id="UP000053555">
    <property type="component" value="Unassembled WGS sequence"/>
</dbReference>
<accession>A0A0B2SM78</accession>
<dbReference type="EMBL" id="KN642099">
    <property type="protein sequence ID" value="KHN45554.1"/>
    <property type="molecule type" value="Genomic_DNA"/>
</dbReference>